<evidence type="ECO:0000256" key="11">
    <source>
        <dbReference type="ARBA" id="ARBA00022989"/>
    </source>
</evidence>
<evidence type="ECO:0000256" key="12">
    <source>
        <dbReference type="ARBA" id="ARBA00023136"/>
    </source>
</evidence>
<sequence length="641" mass="67605">MSTSQTSPSPPTNSTAPPPATPSAPPPATPSAPPPATPSAPPPATPSPPPPVTPSPPSTASPPSSSSPSPPPPSSSTPSPPPSSTSSAPPPPRSSSAGSPPPPPSSSTRSPPPPPPATDSSSSSSSPVSTGLVVGIAIGGVVVLVVLTVLFLCCKKKKRRYSGAGVHPPPPHQGPKADPHGGNLQHWQQNAHPPPPAHHYVQMAPKQTPPPGHNSGSIHPPPQPAYMSSSGGSASAAGSGNYSGSEKPHLSPSPGMSLGFSKSSFAYEELRMATDGFSEANLLGQGGFGFVHKGVLPNGKEVAVKQLKAGSGQGEREFQAEVEIISRVHHKHLVSLVGYCITGSQRLLVYEFVPNNTLEFHLHGRGRPTMDWPTRLKIALGSAKGLAYLHEDCNPKIIHRDIKAANILLDFKFEAKVADFGLAKISSDVNTHVSTRVMGTFGYLAPEYASSGKLSEKSDVFSFGVMLLELITGRKPVDTTNTYMDDSLVEWARPLLTRALEDGNLDSLVDPKLQGNYNQEEMSGMVACAAACARHSARRRPKMTQVVRTLEGNASLSDLDEGIRPGHSTIYTSHGSSDYDRSQYNEDLKKFRKMALGSQEYGSSEYSEPTSEYGVYPSGSSADNTREMELRKRKDSQGFSG</sequence>
<dbReference type="Proteomes" id="UP001345219">
    <property type="component" value="Chromosome 17"/>
</dbReference>
<evidence type="ECO:0000256" key="18">
    <source>
        <dbReference type="SAM" id="Phobius"/>
    </source>
</evidence>
<dbReference type="GO" id="GO:0005886">
    <property type="term" value="C:plasma membrane"/>
    <property type="evidence" value="ECO:0007669"/>
    <property type="project" value="UniProtKB-SubCell"/>
</dbReference>
<dbReference type="GO" id="GO:0005524">
    <property type="term" value="F:ATP binding"/>
    <property type="evidence" value="ECO:0007669"/>
    <property type="project" value="UniProtKB-UniRule"/>
</dbReference>
<protein>
    <recommendedName>
        <fullName evidence="2">non-specific serine/threonine protein kinase</fullName>
        <ecNumber evidence="2">2.7.11.1</ecNumber>
    </recommendedName>
</protein>
<feature type="region of interest" description="Disordered" evidence="17">
    <location>
        <begin position="598"/>
        <end position="641"/>
    </location>
</feature>
<dbReference type="Gene3D" id="3.30.200.20">
    <property type="entry name" value="Phosphorylase Kinase, domain 1"/>
    <property type="match status" value="1"/>
</dbReference>
<feature type="compositionally biased region" description="Basic and acidic residues" evidence="17">
    <location>
        <begin position="624"/>
        <end position="641"/>
    </location>
</feature>
<proteinExistence type="predicted"/>
<evidence type="ECO:0000256" key="13">
    <source>
        <dbReference type="ARBA" id="ARBA00023180"/>
    </source>
</evidence>
<dbReference type="InterPro" id="IPR008271">
    <property type="entry name" value="Ser/Thr_kinase_AS"/>
</dbReference>
<dbReference type="Gene3D" id="1.10.510.10">
    <property type="entry name" value="Transferase(Phosphotransferase) domain 1"/>
    <property type="match status" value="1"/>
</dbReference>
<evidence type="ECO:0000256" key="6">
    <source>
        <dbReference type="ARBA" id="ARBA00022679"/>
    </source>
</evidence>
<evidence type="ECO:0000256" key="10">
    <source>
        <dbReference type="ARBA" id="ARBA00022840"/>
    </source>
</evidence>
<evidence type="ECO:0000256" key="14">
    <source>
        <dbReference type="ARBA" id="ARBA00047899"/>
    </source>
</evidence>
<dbReference type="PROSITE" id="PS00107">
    <property type="entry name" value="PROTEIN_KINASE_ATP"/>
    <property type="match status" value="1"/>
</dbReference>
<dbReference type="Pfam" id="PF07714">
    <property type="entry name" value="PK_Tyr_Ser-Thr"/>
    <property type="match status" value="1"/>
</dbReference>
<evidence type="ECO:0000256" key="3">
    <source>
        <dbReference type="ARBA" id="ARBA00022475"/>
    </source>
</evidence>
<dbReference type="InterPro" id="IPR047117">
    <property type="entry name" value="PERK1-13-like"/>
</dbReference>
<feature type="region of interest" description="Disordered" evidence="17">
    <location>
        <begin position="160"/>
        <end position="255"/>
    </location>
</feature>
<dbReference type="GO" id="GO:0004674">
    <property type="term" value="F:protein serine/threonine kinase activity"/>
    <property type="evidence" value="ECO:0007669"/>
    <property type="project" value="UniProtKB-KW"/>
</dbReference>
<dbReference type="SUPFAM" id="SSF56112">
    <property type="entry name" value="Protein kinase-like (PK-like)"/>
    <property type="match status" value="1"/>
</dbReference>
<keyword evidence="7 18" id="KW-0812">Transmembrane</keyword>
<dbReference type="PANTHER" id="PTHR47982">
    <property type="entry name" value="PROLINE-RICH RECEPTOR-LIKE PROTEIN KINASE PERK4"/>
    <property type="match status" value="1"/>
</dbReference>
<feature type="compositionally biased region" description="Low complexity" evidence="17">
    <location>
        <begin position="118"/>
        <end position="129"/>
    </location>
</feature>
<keyword evidence="11 18" id="KW-1133">Transmembrane helix</keyword>
<dbReference type="PROSITE" id="PS00108">
    <property type="entry name" value="PROTEIN_KINASE_ST"/>
    <property type="match status" value="1"/>
</dbReference>
<dbReference type="PRINTS" id="PR01217">
    <property type="entry name" value="PRICHEXTENSN"/>
</dbReference>
<evidence type="ECO:0000256" key="1">
    <source>
        <dbReference type="ARBA" id="ARBA00004162"/>
    </source>
</evidence>
<keyword evidence="5" id="KW-0597">Phosphoprotein</keyword>
<evidence type="ECO:0000256" key="15">
    <source>
        <dbReference type="ARBA" id="ARBA00048679"/>
    </source>
</evidence>
<organism evidence="20 21">
    <name type="scientific">Trapa incisa</name>
    <dbReference type="NCBI Taxonomy" id="236973"/>
    <lineage>
        <taxon>Eukaryota</taxon>
        <taxon>Viridiplantae</taxon>
        <taxon>Streptophyta</taxon>
        <taxon>Embryophyta</taxon>
        <taxon>Tracheophyta</taxon>
        <taxon>Spermatophyta</taxon>
        <taxon>Magnoliopsida</taxon>
        <taxon>eudicotyledons</taxon>
        <taxon>Gunneridae</taxon>
        <taxon>Pentapetalae</taxon>
        <taxon>rosids</taxon>
        <taxon>malvids</taxon>
        <taxon>Myrtales</taxon>
        <taxon>Lythraceae</taxon>
        <taxon>Trapa</taxon>
    </lineage>
</organism>
<keyword evidence="8 16" id="KW-0547">Nucleotide-binding</keyword>
<keyword evidence="12 18" id="KW-0472">Membrane</keyword>
<name>A0AAN7K7B6_9MYRT</name>
<keyword evidence="6" id="KW-0808">Transferase</keyword>
<feature type="compositionally biased region" description="Pro residues" evidence="17">
    <location>
        <begin position="68"/>
        <end position="117"/>
    </location>
</feature>
<evidence type="ECO:0000256" key="4">
    <source>
        <dbReference type="ARBA" id="ARBA00022527"/>
    </source>
</evidence>
<gene>
    <name evidence="20" type="ORF">SAY87_022910</name>
</gene>
<comment type="subcellular location">
    <subcellularLocation>
        <location evidence="1">Cell membrane</location>
        <topology evidence="1">Single-pass membrane protein</topology>
    </subcellularLocation>
</comment>
<dbReference type="InterPro" id="IPR000719">
    <property type="entry name" value="Prot_kinase_dom"/>
</dbReference>
<feature type="compositionally biased region" description="Low complexity" evidence="17">
    <location>
        <begin position="228"/>
        <end position="245"/>
    </location>
</feature>
<comment type="caution">
    <text evidence="20">The sequence shown here is derived from an EMBL/GenBank/DDBJ whole genome shotgun (WGS) entry which is preliminary data.</text>
</comment>
<dbReference type="PANTHER" id="PTHR47982:SF35">
    <property type="entry name" value="PROLINE-RICH RECEPTOR-LIKE PROTEIN KINASE PERK1-RELATED"/>
    <property type="match status" value="1"/>
</dbReference>
<keyword evidence="9" id="KW-0418">Kinase</keyword>
<dbReference type="EC" id="2.7.11.1" evidence="2"/>
<keyword evidence="10 16" id="KW-0067">ATP-binding</keyword>
<evidence type="ECO:0000256" key="5">
    <source>
        <dbReference type="ARBA" id="ARBA00022553"/>
    </source>
</evidence>
<feature type="binding site" evidence="16">
    <location>
        <position position="305"/>
    </location>
    <ligand>
        <name>ATP</name>
        <dbReference type="ChEBI" id="CHEBI:30616"/>
    </ligand>
</feature>
<dbReference type="SMART" id="SM00220">
    <property type="entry name" value="S_TKc"/>
    <property type="match status" value="1"/>
</dbReference>
<evidence type="ECO:0000313" key="20">
    <source>
        <dbReference type="EMBL" id="KAK4759779.1"/>
    </source>
</evidence>
<comment type="catalytic activity">
    <reaction evidence="14">
        <text>L-threonyl-[protein] + ATP = O-phospho-L-threonyl-[protein] + ADP + H(+)</text>
        <dbReference type="Rhea" id="RHEA:46608"/>
        <dbReference type="Rhea" id="RHEA-COMP:11060"/>
        <dbReference type="Rhea" id="RHEA-COMP:11605"/>
        <dbReference type="ChEBI" id="CHEBI:15378"/>
        <dbReference type="ChEBI" id="CHEBI:30013"/>
        <dbReference type="ChEBI" id="CHEBI:30616"/>
        <dbReference type="ChEBI" id="CHEBI:61977"/>
        <dbReference type="ChEBI" id="CHEBI:456216"/>
        <dbReference type="EC" id="2.7.11.1"/>
    </reaction>
</comment>
<keyword evidence="13" id="KW-0325">Glycoprotein</keyword>
<evidence type="ECO:0000259" key="19">
    <source>
        <dbReference type="PROSITE" id="PS50011"/>
    </source>
</evidence>
<dbReference type="InterPro" id="IPR011009">
    <property type="entry name" value="Kinase-like_dom_sf"/>
</dbReference>
<feature type="compositionally biased region" description="Pro residues" evidence="17">
    <location>
        <begin position="8"/>
        <end position="60"/>
    </location>
</feature>
<dbReference type="AlphaFoldDB" id="A0AAN7K7B6"/>
<dbReference type="InterPro" id="IPR001245">
    <property type="entry name" value="Ser-Thr/Tyr_kinase_cat_dom"/>
</dbReference>
<feature type="region of interest" description="Disordered" evidence="17">
    <location>
        <begin position="1"/>
        <end position="129"/>
    </location>
</feature>
<evidence type="ECO:0000313" key="21">
    <source>
        <dbReference type="Proteomes" id="UP001345219"/>
    </source>
</evidence>
<evidence type="ECO:0000256" key="8">
    <source>
        <dbReference type="ARBA" id="ARBA00022741"/>
    </source>
</evidence>
<keyword evidence="3" id="KW-1003">Cell membrane</keyword>
<evidence type="ECO:0000256" key="9">
    <source>
        <dbReference type="ARBA" id="ARBA00022777"/>
    </source>
</evidence>
<comment type="catalytic activity">
    <reaction evidence="15">
        <text>L-seryl-[protein] + ATP = O-phospho-L-seryl-[protein] + ADP + H(+)</text>
        <dbReference type="Rhea" id="RHEA:17989"/>
        <dbReference type="Rhea" id="RHEA-COMP:9863"/>
        <dbReference type="Rhea" id="RHEA-COMP:11604"/>
        <dbReference type="ChEBI" id="CHEBI:15378"/>
        <dbReference type="ChEBI" id="CHEBI:29999"/>
        <dbReference type="ChEBI" id="CHEBI:30616"/>
        <dbReference type="ChEBI" id="CHEBI:83421"/>
        <dbReference type="ChEBI" id="CHEBI:456216"/>
        <dbReference type="EC" id="2.7.11.1"/>
    </reaction>
</comment>
<dbReference type="InterPro" id="IPR017441">
    <property type="entry name" value="Protein_kinase_ATP_BS"/>
</dbReference>
<dbReference type="FunFam" id="3.30.200.20:FF:000207">
    <property type="entry name" value="proline-rich receptor-like protein kinase PERK1"/>
    <property type="match status" value="1"/>
</dbReference>
<feature type="compositionally biased region" description="Low complexity" evidence="17">
    <location>
        <begin position="598"/>
        <end position="608"/>
    </location>
</feature>
<feature type="transmembrane region" description="Helical" evidence="18">
    <location>
        <begin position="132"/>
        <end position="153"/>
    </location>
</feature>
<keyword evidence="21" id="KW-1185">Reference proteome</keyword>
<feature type="domain" description="Protein kinase" evidence="19">
    <location>
        <begin position="277"/>
        <end position="556"/>
    </location>
</feature>
<keyword evidence="4" id="KW-0723">Serine/threonine-protein kinase</keyword>
<dbReference type="FunFam" id="1.10.510.10:FF:000239">
    <property type="entry name" value="Proline-rich receptor-like protein kinase PERK1"/>
    <property type="match status" value="1"/>
</dbReference>
<feature type="region of interest" description="Disordered" evidence="17">
    <location>
        <begin position="557"/>
        <end position="581"/>
    </location>
</feature>
<accession>A0AAN7K7B6</accession>
<evidence type="ECO:0000256" key="7">
    <source>
        <dbReference type="ARBA" id="ARBA00022692"/>
    </source>
</evidence>
<reference evidence="20 21" key="1">
    <citation type="journal article" date="2023" name="Hortic Res">
        <title>Pangenome of water caltrop reveals structural variations and asymmetric subgenome divergence after allopolyploidization.</title>
        <authorList>
            <person name="Zhang X."/>
            <person name="Chen Y."/>
            <person name="Wang L."/>
            <person name="Yuan Y."/>
            <person name="Fang M."/>
            <person name="Shi L."/>
            <person name="Lu R."/>
            <person name="Comes H.P."/>
            <person name="Ma Y."/>
            <person name="Chen Y."/>
            <person name="Huang G."/>
            <person name="Zhou Y."/>
            <person name="Zheng Z."/>
            <person name="Qiu Y."/>
        </authorList>
    </citation>
    <scope>NUCLEOTIDE SEQUENCE [LARGE SCALE GENOMIC DNA]</scope>
    <source>
        <tissue evidence="20">Roots</tissue>
    </source>
</reference>
<evidence type="ECO:0000256" key="16">
    <source>
        <dbReference type="PROSITE-ProRule" id="PRU10141"/>
    </source>
</evidence>
<dbReference type="PROSITE" id="PS50011">
    <property type="entry name" value="PROTEIN_KINASE_DOM"/>
    <property type="match status" value="1"/>
</dbReference>
<evidence type="ECO:0000256" key="17">
    <source>
        <dbReference type="SAM" id="MobiDB-lite"/>
    </source>
</evidence>
<evidence type="ECO:0000256" key="2">
    <source>
        <dbReference type="ARBA" id="ARBA00012513"/>
    </source>
</evidence>
<dbReference type="EMBL" id="JAXIOK010000011">
    <property type="protein sequence ID" value="KAK4759779.1"/>
    <property type="molecule type" value="Genomic_DNA"/>
</dbReference>